<proteinExistence type="inferred from homology"/>
<accession>A0A1F6ED09</accession>
<dbReference type="PANTHER" id="PTHR43811:SF19">
    <property type="entry name" value="39 KDA FK506-BINDING NUCLEAR PROTEIN"/>
    <property type="match status" value="1"/>
</dbReference>
<reference evidence="8 9" key="1">
    <citation type="journal article" date="2016" name="Nat. Commun.">
        <title>Thousands of microbial genomes shed light on interconnected biogeochemical processes in an aquifer system.</title>
        <authorList>
            <person name="Anantharaman K."/>
            <person name="Brown C.T."/>
            <person name="Hug L.A."/>
            <person name="Sharon I."/>
            <person name="Castelle C.J."/>
            <person name="Probst A.J."/>
            <person name="Thomas B.C."/>
            <person name="Singh A."/>
            <person name="Wilkins M.J."/>
            <person name="Karaoz U."/>
            <person name="Brodie E.L."/>
            <person name="Williams K.H."/>
            <person name="Hubbard S.S."/>
            <person name="Banfield J.F."/>
        </authorList>
    </citation>
    <scope>NUCLEOTIDE SEQUENCE [LARGE SCALE GENOMIC DNA]</scope>
</reference>
<evidence type="ECO:0000313" key="8">
    <source>
        <dbReference type="EMBL" id="OGG71563.1"/>
    </source>
</evidence>
<organism evidence="8 9">
    <name type="scientific">Candidatus Kaiserbacteria bacterium RIFCSPLOWO2_01_FULL_51_21</name>
    <dbReference type="NCBI Taxonomy" id="1798508"/>
    <lineage>
        <taxon>Bacteria</taxon>
        <taxon>Candidatus Kaiseribacteriota</taxon>
    </lineage>
</organism>
<protein>
    <recommendedName>
        <fullName evidence="6">Peptidyl-prolyl cis-trans isomerase</fullName>
        <ecNumber evidence="6">5.2.1.8</ecNumber>
    </recommendedName>
</protein>
<dbReference type="SUPFAM" id="SSF54534">
    <property type="entry name" value="FKBP-like"/>
    <property type="match status" value="1"/>
</dbReference>
<dbReference type="GO" id="GO:0003755">
    <property type="term" value="F:peptidyl-prolyl cis-trans isomerase activity"/>
    <property type="evidence" value="ECO:0007669"/>
    <property type="project" value="UniProtKB-UniRule"/>
</dbReference>
<dbReference type="Proteomes" id="UP000179115">
    <property type="component" value="Unassembled WGS sequence"/>
</dbReference>
<comment type="catalytic activity">
    <reaction evidence="1 5 6">
        <text>[protein]-peptidylproline (omega=180) = [protein]-peptidylproline (omega=0)</text>
        <dbReference type="Rhea" id="RHEA:16237"/>
        <dbReference type="Rhea" id="RHEA-COMP:10747"/>
        <dbReference type="Rhea" id="RHEA-COMP:10748"/>
        <dbReference type="ChEBI" id="CHEBI:83833"/>
        <dbReference type="ChEBI" id="CHEBI:83834"/>
        <dbReference type="EC" id="5.2.1.8"/>
    </reaction>
</comment>
<dbReference type="EC" id="5.2.1.8" evidence="6"/>
<feature type="domain" description="PPIase FKBP-type" evidence="7">
    <location>
        <begin position="1"/>
        <end position="86"/>
    </location>
</feature>
<evidence type="ECO:0000256" key="3">
    <source>
        <dbReference type="ARBA" id="ARBA00023110"/>
    </source>
</evidence>
<keyword evidence="4 5" id="KW-0413">Isomerase</keyword>
<dbReference type="InterPro" id="IPR046357">
    <property type="entry name" value="PPIase_dom_sf"/>
</dbReference>
<sequence length="93" mass="9937">MLTVNYTGTLQDGTVFDSSASRGVPFTFTLGAHEVIQGWDQGLVGMKVGGKRVIVVPPTLGYGDRQIGSIPPDSTLIFMVELLDVKDASPEQL</sequence>
<evidence type="ECO:0000313" key="9">
    <source>
        <dbReference type="Proteomes" id="UP000179115"/>
    </source>
</evidence>
<dbReference type="Gene3D" id="3.10.50.40">
    <property type="match status" value="1"/>
</dbReference>
<comment type="caution">
    <text evidence="8">The sequence shown here is derived from an EMBL/GenBank/DDBJ whole genome shotgun (WGS) entry which is preliminary data.</text>
</comment>
<keyword evidence="3 5" id="KW-0697">Rotamase</keyword>
<dbReference type="EMBL" id="MFLV01000015">
    <property type="protein sequence ID" value="OGG71563.1"/>
    <property type="molecule type" value="Genomic_DNA"/>
</dbReference>
<evidence type="ECO:0000256" key="4">
    <source>
        <dbReference type="ARBA" id="ARBA00023235"/>
    </source>
</evidence>
<dbReference type="FunFam" id="3.10.50.40:FF:000006">
    <property type="entry name" value="Peptidyl-prolyl cis-trans isomerase"/>
    <property type="match status" value="1"/>
</dbReference>
<gene>
    <name evidence="8" type="ORF">A3A35_00145</name>
</gene>
<dbReference type="PANTHER" id="PTHR43811">
    <property type="entry name" value="FKBP-TYPE PEPTIDYL-PROLYL CIS-TRANS ISOMERASE FKPA"/>
    <property type="match status" value="1"/>
</dbReference>
<evidence type="ECO:0000256" key="1">
    <source>
        <dbReference type="ARBA" id="ARBA00000971"/>
    </source>
</evidence>
<comment type="similarity">
    <text evidence="2 6">Belongs to the FKBP-type PPIase family.</text>
</comment>
<evidence type="ECO:0000256" key="2">
    <source>
        <dbReference type="ARBA" id="ARBA00006577"/>
    </source>
</evidence>
<evidence type="ECO:0000259" key="7">
    <source>
        <dbReference type="PROSITE" id="PS50059"/>
    </source>
</evidence>
<name>A0A1F6ED09_9BACT</name>
<dbReference type="PROSITE" id="PS50059">
    <property type="entry name" value="FKBP_PPIASE"/>
    <property type="match status" value="1"/>
</dbReference>
<dbReference type="Pfam" id="PF00254">
    <property type="entry name" value="FKBP_C"/>
    <property type="match status" value="1"/>
</dbReference>
<dbReference type="InterPro" id="IPR001179">
    <property type="entry name" value="PPIase_FKBP_dom"/>
</dbReference>
<evidence type="ECO:0000256" key="5">
    <source>
        <dbReference type="PROSITE-ProRule" id="PRU00277"/>
    </source>
</evidence>
<dbReference type="STRING" id="1798508.A3A35_00145"/>
<evidence type="ECO:0000256" key="6">
    <source>
        <dbReference type="RuleBase" id="RU003915"/>
    </source>
</evidence>
<dbReference type="AlphaFoldDB" id="A0A1F6ED09"/>